<dbReference type="InterPro" id="IPR002810">
    <property type="entry name" value="NfeD-like_C"/>
</dbReference>
<dbReference type="GO" id="GO:0005886">
    <property type="term" value="C:plasma membrane"/>
    <property type="evidence" value="ECO:0007669"/>
    <property type="project" value="TreeGrafter"/>
</dbReference>
<dbReference type="Gene3D" id="2.40.50.140">
    <property type="entry name" value="Nucleic acid-binding proteins"/>
    <property type="match status" value="1"/>
</dbReference>
<keyword evidence="4 5" id="KW-0472">Membrane</keyword>
<keyword evidence="8" id="KW-1185">Reference proteome</keyword>
<feature type="transmembrane region" description="Helical" evidence="5">
    <location>
        <begin position="6"/>
        <end position="23"/>
    </location>
</feature>
<reference evidence="7 8" key="1">
    <citation type="submission" date="2019-03" db="EMBL/GenBank/DDBJ databases">
        <title>Genomic Encyclopedia of Type Strains, Phase IV (KMG-IV): sequencing the most valuable type-strain genomes for metagenomic binning, comparative biology and taxonomic classification.</title>
        <authorList>
            <person name="Goeker M."/>
        </authorList>
    </citation>
    <scope>NUCLEOTIDE SEQUENCE [LARGE SCALE GENOMIC DNA]</scope>
    <source>
        <strain evidence="7 8">DSM 19377</strain>
    </source>
</reference>
<gene>
    <name evidence="7" type="ORF">EV207_1034</name>
</gene>
<sequence>MGILDLPVVGFIVILLAALLLFGEMIVKTKGVFALIGGVLFLLYFSHHLSHKSPALMIVLLAVGLLLIILDGKLITNGSVAAIGIVLMILACALPTPSVLYGTMVSIAFIIGVAGSFSFLKVFPARGYWSKLTLVDQLSSEQGYNSMNASYQDLIGQDGVTATPFRPVGTVEIEGKTYSAVTNGIWLEKGTAVKVVSADGTRIVIEKEADV</sequence>
<proteinExistence type="predicted"/>
<dbReference type="OrthoDB" id="9806253at2"/>
<dbReference type="Pfam" id="PF01957">
    <property type="entry name" value="NfeD"/>
    <property type="match status" value="1"/>
</dbReference>
<protein>
    <submittedName>
        <fullName evidence="7">NfeD-like partner-binding protein</fullName>
    </submittedName>
</protein>
<keyword evidence="3 5" id="KW-1133">Transmembrane helix</keyword>
<dbReference type="InterPro" id="IPR052165">
    <property type="entry name" value="Membrane_assoc_protease"/>
</dbReference>
<evidence type="ECO:0000256" key="4">
    <source>
        <dbReference type="ARBA" id="ARBA00023136"/>
    </source>
</evidence>
<comment type="subcellular location">
    <subcellularLocation>
        <location evidence="1">Membrane</location>
        <topology evidence="1">Multi-pass membrane protein</topology>
    </subcellularLocation>
</comment>
<evidence type="ECO:0000256" key="3">
    <source>
        <dbReference type="ARBA" id="ARBA00022989"/>
    </source>
</evidence>
<evidence type="ECO:0000313" key="7">
    <source>
        <dbReference type="EMBL" id="TCP31129.1"/>
    </source>
</evidence>
<name>A0A4R2P835_9BACL</name>
<comment type="caution">
    <text evidence="7">The sequence shown here is derived from an EMBL/GenBank/DDBJ whole genome shotgun (WGS) entry which is preliminary data.</text>
</comment>
<keyword evidence="2 5" id="KW-0812">Transmembrane</keyword>
<feature type="transmembrane region" description="Helical" evidence="5">
    <location>
        <begin position="53"/>
        <end position="70"/>
    </location>
</feature>
<feature type="transmembrane region" description="Helical" evidence="5">
    <location>
        <begin position="30"/>
        <end position="47"/>
    </location>
</feature>
<dbReference type="PANTHER" id="PTHR33507">
    <property type="entry name" value="INNER MEMBRANE PROTEIN YBBJ"/>
    <property type="match status" value="1"/>
</dbReference>
<feature type="domain" description="NfeD-like C-terminal" evidence="6">
    <location>
        <begin position="152"/>
        <end position="207"/>
    </location>
</feature>
<evidence type="ECO:0000256" key="2">
    <source>
        <dbReference type="ARBA" id="ARBA00022692"/>
    </source>
</evidence>
<dbReference type="InterPro" id="IPR012340">
    <property type="entry name" value="NA-bd_OB-fold"/>
</dbReference>
<dbReference type="AlphaFoldDB" id="A0A4R2P835"/>
<feature type="transmembrane region" description="Helical" evidence="5">
    <location>
        <begin position="102"/>
        <end position="123"/>
    </location>
</feature>
<accession>A0A4R2P835</accession>
<evidence type="ECO:0000256" key="5">
    <source>
        <dbReference type="SAM" id="Phobius"/>
    </source>
</evidence>
<evidence type="ECO:0000313" key="8">
    <source>
        <dbReference type="Proteomes" id="UP000295416"/>
    </source>
</evidence>
<dbReference type="Proteomes" id="UP000295416">
    <property type="component" value="Unassembled WGS sequence"/>
</dbReference>
<dbReference type="RefSeq" id="WP_132743614.1">
    <property type="nucleotide sequence ID" value="NZ_SLXK01000003.1"/>
</dbReference>
<feature type="transmembrane region" description="Helical" evidence="5">
    <location>
        <begin position="77"/>
        <end position="96"/>
    </location>
</feature>
<evidence type="ECO:0000259" key="6">
    <source>
        <dbReference type="Pfam" id="PF01957"/>
    </source>
</evidence>
<dbReference type="SUPFAM" id="SSF141322">
    <property type="entry name" value="NfeD domain-like"/>
    <property type="match status" value="1"/>
</dbReference>
<dbReference type="PANTHER" id="PTHR33507:SF3">
    <property type="entry name" value="INNER MEMBRANE PROTEIN YBBJ"/>
    <property type="match status" value="1"/>
</dbReference>
<evidence type="ECO:0000256" key="1">
    <source>
        <dbReference type="ARBA" id="ARBA00004141"/>
    </source>
</evidence>
<dbReference type="EMBL" id="SLXK01000003">
    <property type="protein sequence ID" value="TCP31129.1"/>
    <property type="molecule type" value="Genomic_DNA"/>
</dbReference>
<organism evidence="7 8">
    <name type="scientific">Scopulibacillus darangshiensis</name>
    <dbReference type="NCBI Taxonomy" id="442528"/>
    <lineage>
        <taxon>Bacteria</taxon>
        <taxon>Bacillati</taxon>
        <taxon>Bacillota</taxon>
        <taxon>Bacilli</taxon>
        <taxon>Bacillales</taxon>
        <taxon>Sporolactobacillaceae</taxon>
        <taxon>Scopulibacillus</taxon>
    </lineage>
</organism>